<evidence type="ECO:0000256" key="1">
    <source>
        <dbReference type="SAM" id="Phobius"/>
    </source>
</evidence>
<gene>
    <name evidence="2" type="ORF">Prum_078700</name>
</gene>
<feature type="transmembrane region" description="Helical" evidence="1">
    <location>
        <begin position="204"/>
        <end position="230"/>
    </location>
</feature>
<feature type="transmembrane region" description="Helical" evidence="1">
    <location>
        <begin position="58"/>
        <end position="87"/>
    </location>
</feature>
<feature type="transmembrane region" description="Helical" evidence="1">
    <location>
        <begin position="18"/>
        <end position="46"/>
    </location>
</feature>
<sequence>MGQVLAAAARMYLTRWPLFIGIAAVFIPIALVIAAVEAAVFGSASIAGIDTSGESGGVFASLAVAVAALLTLGGVGLVQAATARALAEVDAGRPIGPLRAYRMALGRFPALLGALAIAVGAVVLLGLSVALLPVAIWLAGRWALLAQAVELEGESVLGALRRSGRLVRRRWFKTTSLVVAGAAIALVLGPVLGMILIFGTDAPFTLVNVVAGLVYLLAMPFVALTTAYVYHDAVVREALAGDEDDVLPAQI</sequence>
<keyword evidence="1" id="KW-0472">Membrane</keyword>
<feature type="transmembrane region" description="Helical" evidence="1">
    <location>
        <begin position="172"/>
        <end position="198"/>
    </location>
</feature>
<dbReference type="EMBL" id="BLPG01000001">
    <property type="protein sequence ID" value="GFJ94228.1"/>
    <property type="molecule type" value="Genomic_DNA"/>
</dbReference>
<evidence type="ECO:0000313" key="3">
    <source>
        <dbReference type="Proteomes" id="UP000482960"/>
    </source>
</evidence>
<evidence type="ECO:0008006" key="4">
    <source>
        <dbReference type="Google" id="ProtNLM"/>
    </source>
</evidence>
<organism evidence="2 3">
    <name type="scientific">Phytohabitans rumicis</name>
    <dbReference type="NCBI Taxonomy" id="1076125"/>
    <lineage>
        <taxon>Bacteria</taxon>
        <taxon>Bacillati</taxon>
        <taxon>Actinomycetota</taxon>
        <taxon>Actinomycetes</taxon>
        <taxon>Micromonosporales</taxon>
        <taxon>Micromonosporaceae</taxon>
    </lineage>
</organism>
<dbReference type="Proteomes" id="UP000482960">
    <property type="component" value="Unassembled WGS sequence"/>
</dbReference>
<accession>A0A6V8LH41</accession>
<reference evidence="2 3" key="1">
    <citation type="submission" date="2020-03" db="EMBL/GenBank/DDBJ databases">
        <title>Whole genome shotgun sequence of Phytohabitans rumicis NBRC 108638.</title>
        <authorList>
            <person name="Komaki H."/>
            <person name="Tamura T."/>
        </authorList>
    </citation>
    <scope>NUCLEOTIDE SEQUENCE [LARGE SCALE GENOMIC DNA]</scope>
    <source>
        <strain evidence="2 3">NBRC 108638</strain>
    </source>
</reference>
<dbReference type="AlphaFoldDB" id="A0A6V8LH41"/>
<keyword evidence="1" id="KW-0812">Transmembrane</keyword>
<evidence type="ECO:0000313" key="2">
    <source>
        <dbReference type="EMBL" id="GFJ94228.1"/>
    </source>
</evidence>
<proteinExistence type="predicted"/>
<comment type="caution">
    <text evidence="2">The sequence shown here is derived from an EMBL/GenBank/DDBJ whole genome shotgun (WGS) entry which is preliminary data.</text>
</comment>
<name>A0A6V8LH41_9ACTN</name>
<reference evidence="2 3" key="2">
    <citation type="submission" date="2020-03" db="EMBL/GenBank/DDBJ databases">
        <authorList>
            <person name="Ichikawa N."/>
            <person name="Kimura A."/>
            <person name="Kitahashi Y."/>
            <person name="Uohara A."/>
        </authorList>
    </citation>
    <scope>NUCLEOTIDE SEQUENCE [LARGE SCALE GENOMIC DNA]</scope>
    <source>
        <strain evidence="2 3">NBRC 108638</strain>
    </source>
</reference>
<keyword evidence="1" id="KW-1133">Transmembrane helix</keyword>
<keyword evidence="3" id="KW-1185">Reference proteome</keyword>
<dbReference type="RefSeq" id="WP_173081207.1">
    <property type="nucleotide sequence ID" value="NZ_BLPG01000001.1"/>
</dbReference>
<feature type="transmembrane region" description="Helical" evidence="1">
    <location>
        <begin position="108"/>
        <end position="136"/>
    </location>
</feature>
<protein>
    <recommendedName>
        <fullName evidence="4">Glycerophosphoryl diester phosphodiesterase membrane domain-containing protein</fullName>
    </recommendedName>
</protein>